<dbReference type="PRINTS" id="PR00834">
    <property type="entry name" value="PROTEASES2C"/>
</dbReference>
<proteinExistence type="inferred from homology"/>
<dbReference type="Pfam" id="PF13365">
    <property type="entry name" value="Trypsin_2"/>
    <property type="match status" value="1"/>
</dbReference>
<dbReference type="SMART" id="SM00228">
    <property type="entry name" value="PDZ"/>
    <property type="match status" value="1"/>
</dbReference>
<dbReference type="PROSITE" id="PS50106">
    <property type="entry name" value="PDZ"/>
    <property type="match status" value="1"/>
</dbReference>
<protein>
    <submittedName>
        <fullName evidence="5">Protease Do</fullName>
    </submittedName>
</protein>
<dbReference type="PATRIC" id="fig|1618547.3.peg.542"/>
<dbReference type="GO" id="GO:0006508">
    <property type="term" value="P:proteolysis"/>
    <property type="evidence" value="ECO:0007669"/>
    <property type="project" value="UniProtKB-KW"/>
</dbReference>
<dbReference type="InterPro" id="IPR043504">
    <property type="entry name" value="Peptidase_S1_PA_chymotrypsin"/>
</dbReference>
<sequence>MLSKVKGAFILIAVLLILVTSSLGGAVLDRLYKIKILDQFIGRSGEGVRIGETDQRLVKEESVVIEVAEEVSPSVVTVSIQTPRRRVLDFSPFGGFQQRIEGGADQDIGSGFIVSEDGLIITNKHVVSSDGTYKVITNDEKEYGVEKISRDPSNDIAVLKINPSAVSGQVLKPVKLGDSSNLKVGQFVIAIGTALGEFRHTVTTGVISGLGRGITAGSYYEGYVEKLDDVIQTDAAINPGNSGGPLLNSSGQVIGISVAVAADAQNIGFAIPVNVVKTALEEFNKTGSFSGKAFLGVEYQMISRQSAIMNDLPQGAYVVNIVDGSPADLAGIEADDIIIKIAGERLADQENGLSDVIKNKKPGDKVEIEIFREDKTLTLTATLSEYEE</sequence>
<name>A0A0G0L7K4_9BACT</name>
<dbReference type="AlphaFoldDB" id="A0A0G0L7K4"/>
<accession>A0A0G0L7K4</accession>
<dbReference type="Proteomes" id="UP000034710">
    <property type="component" value="Unassembled WGS sequence"/>
</dbReference>
<gene>
    <name evidence="5" type="ORF">UT06_C0015G0010</name>
</gene>
<dbReference type="Gene3D" id="2.30.42.10">
    <property type="match status" value="1"/>
</dbReference>
<dbReference type="GO" id="GO:0004252">
    <property type="term" value="F:serine-type endopeptidase activity"/>
    <property type="evidence" value="ECO:0007669"/>
    <property type="project" value="InterPro"/>
</dbReference>
<dbReference type="Pfam" id="PF13180">
    <property type="entry name" value="PDZ_2"/>
    <property type="match status" value="1"/>
</dbReference>
<organism evidence="5 6">
    <name type="scientific">Candidatus Woesebacteria bacterium GW2011_GWA1_38_8</name>
    <dbReference type="NCBI Taxonomy" id="1618547"/>
    <lineage>
        <taxon>Bacteria</taxon>
        <taxon>Candidatus Woeseibacteriota</taxon>
    </lineage>
</organism>
<dbReference type="Gene3D" id="2.40.10.10">
    <property type="entry name" value="Trypsin-like serine proteases"/>
    <property type="match status" value="2"/>
</dbReference>
<dbReference type="InterPro" id="IPR009003">
    <property type="entry name" value="Peptidase_S1_PA"/>
</dbReference>
<reference evidence="5 6" key="1">
    <citation type="journal article" date="2015" name="Nature">
        <title>rRNA introns, odd ribosomes, and small enigmatic genomes across a large radiation of phyla.</title>
        <authorList>
            <person name="Brown C.T."/>
            <person name="Hug L.A."/>
            <person name="Thomas B.C."/>
            <person name="Sharon I."/>
            <person name="Castelle C.J."/>
            <person name="Singh A."/>
            <person name="Wilkins M.J."/>
            <person name="Williams K.H."/>
            <person name="Banfield J.F."/>
        </authorList>
    </citation>
    <scope>NUCLEOTIDE SEQUENCE [LARGE SCALE GENOMIC DNA]</scope>
</reference>
<dbReference type="EMBL" id="LBVJ01000015">
    <property type="protein sequence ID" value="KKQ83830.1"/>
    <property type="molecule type" value="Genomic_DNA"/>
</dbReference>
<evidence type="ECO:0000256" key="3">
    <source>
        <dbReference type="ARBA" id="ARBA00022801"/>
    </source>
</evidence>
<dbReference type="SUPFAM" id="SSF50156">
    <property type="entry name" value="PDZ domain-like"/>
    <property type="match status" value="1"/>
</dbReference>
<evidence type="ECO:0000313" key="5">
    <source>
        <dbReference type="EMBL" id="KKQ83830.1"/>
    </source>
</evidence>
<comment type="caution">
    <text evidence="5">The sequence shown here is derived from an EMBL/GenBank/DDBJ whole genome shotgun (WGS) entry which is preliminary data.</text>
</comment>
<comment type="similarity">
    <text evidence="1">Belongs to the peptidase S1C family.</text>
</comment>
<dbReference type="InterPro" id="IPR036034">
    <property type="entry name" value="PDZ_sf"/>
</dbReference>
<dbReference type="PANTHER" id="PTHR43343">
    <property type="entry name" value="PEPTIDASE S12"/>
    <property type="match status" value="1"/>
</dbReference>
<feature type="domain" description="PDZ" evidence="4">
    <location>
        <begin position="290"/>
        <end position="374"/>
    </location>
</feature>
<dbReference type="InterPro" id="IPR001940">
    <property type="entry name" value="Peptidase_S1C"/>
</dbReference>
<dbReference type="PANTHER" id="PTHR43343:SF3">
    <property type="entry name" value="PROTEASE DO-LIKE 8, CHLOROPLASTIC"/>
    <property type="match status" value="1"/>
</dbReference>
<dbReference type="InterPro" id="IPR001478">
    <property type="entry name" value="PDZ"/>
</dbReference>
<evidence type="ECO:0000313" key="6">
    <source>
        <dbReference type="Proteomes" id="UP000034710"/>
    </source>
</evidence>
<evidence type="ECO:0000256" key="1">
    <source>
        <dbReference type="ARBA" id="ARBA00010541"/>
    </source>
</evidence>
<dbReference type="InterPro" id="IPR051201">
    <property type="entry name" value="Chloro_Bact_Ser_Proteases"/>
</dbReference>
<evidence type="ECO:0000259" key="4">
    <source>
        <dbReference type="PROSITE" id="PS50106"/>
    </source>
</evidence>
<evidence type="ECO:0000256" key="2">
    <source>
        <dbReference type="ARBA" id="ARBA00022670"/>
    </source>
</evidence>
<dbReference type="SUPFAM" id="SSF50494">
    <property type="entry name" value="Trypsin-like serine proteases"/>
    <property type="match status" value="1"/>
</dbReference>
<keyword evidence="3" id="KW-0378">Hydrolase</keyword>
<keyword evidence="2 5" id="KW-0645">Protease</keyword>